<dbReference type="Pfam" id="PF19867">
    <property type="entry name" value="DUF6340"/>
    <property type="match status" value="1"/>
</dbReference>
<proteinExistence type="predicted"/>
<evidence type="ECO:0000313" key="2">
    <source>
        <dbReference type="Proteomes" id="UP001145087"/>
    </source>
</evidence>
<keyword evidence="2" id="KW-1185">Reference proteome</keyword>
<comment type="caution">
    <text evidence="1">The sequence shown here is derived from an EMBL/GenBank/DDBJ whole genome shotgun (WGS) entry which is preliminary data.</text>
</comment>
<gene>
    <name evidence="1" type="ORF">OU798_03050</name>
</gene>
<name>A0A9X3FAH4_9BACT</name>
<reference evidence="1" key="1">
    <citation type="submission" date="2022-11" db="EMBL/GenBank/DDBJ databases">
        <title>Marilongibacter aestuarii gen. nov., sp. nov., isolated from tidal flat sediment.</title>
        <authorList>
            <person name="Jiayan W."/>
        </authorList>
    </citation>
    <scope>NUCLEOTIDE SEQUENCE</scope>
    <source>
        <strain evidence="1">Z1-6</strain>
    </source>
</reference>
<dbReference type="EMBL" id="JAPOHD010000007">
    <property type="protein sequence ID" value="MCY1719300.1"/>
    <property type="molecule type" value="Genomic_DNA"/>
</dbReference>
<accession>A0A9X3FAH4</accession>
<dbReference type="Proteomes" id="UP001145087">
    <property type="component" value="Unassembled WGS sequence"/>
</dbReference>
<dbReference type="PROSITE" id="PS51257">
    <property type="entry name" value="PROKAR_LIPOPROTEIN"/>
    <property type="match status" value="1"/>
</dbReference>
<dbReference type="AlphaFoldDB" id="A0A9X3FAH4"/>
<dbReference type="RefSeq" id="WP_343331638.1">
    <property type="nucleotide sequence ID" value="NZ_JAPOHD010000007.1"/>
</dbReference>
<organism evidence="1 2">
    <name type="scientific">Draconibacterium aestuarii</name>
    <dbReference type="NCBI Taxonomy" id="2998507"/>
    <lineage>
        <taxon>Bacteria</taxon>
        <taxon>Pseudomonadati</taxon>
        <taxon>Bacteroidota</taxon>
        <taxon>Bacteroidia</taxon>
        <taxon>Marinilabiliales</taxon>
        <taxon>Prolixibacteraceae</taxon>
        <taxon>Draconibacterium</taxon>
    </lineage>
</organism>
<dbReference type="InterPro" id="IPR045921">
    <property type="entry name" value="DUF6340"/>
</dbReference>
<protein>
    <submittedName>
        <fullName evidence="1">DUF6340 family protein</fullName>
    </submittedName>
</protein>
<sequence>MNRLLLLGCILILISSCTVYKEYAIDVYKPGEIAIPPEAQNVAIVYRNFKYAGDTLQHYFKDDFRLKKAKNDPQNLDSILVSNCVKELAKNFKAQNTFNNIHIFPEIFESHSAKKLPALNFDLVNTLTTSTQTDLLISLETFSYFYSEYSSTEEIPTKSNEVITAAVWAVYNPYSQKLLERKTMIDTIYWNGYDTQGNYRRNSKLPPRITALKIASQMAGENYSKRFFASWQTVNRSYSVPPLPDFSAADEYVQKGEWDNAIMLWKRYAADDNGKMAINARYNLALGYEMKDDMDTAQKWLMAAQQIAADYKSKEDLKMILQYMKILAERKNDIERLKQM</sequence>
<evidence type="ECO:0000313" key="1">
    <source>
        <dbReference type="EMBL" id="MCY1719300.1"/>
    </source>
</evidence>